<comment type="similarity">
    <text evidence="1">Belongs to the class I-like SAM-binding methyltransferase superfamily. CmoM family.</text>
</comment>
<dbReference type="EMBL" id="JBHLXE010000100">
    <property type="protein sequence ID" value="MFC0180378.1"/>
    <property type="molecule type" value="Genomic_DNA"/>
</dbReference>
<feature type="binding site" evidence="1">
    <location>
        <position position="47"/>
    </location>
    <ligand>
        <name>S-adenosyl-L-methionine</name>
        <dbReference type="ChEBI" id="CHEBI:59789"/>
    </ligand>
</feature>
<evidence type="ECO:0000313" key="4">
    <source>
        <dbReference type="Proteomes" id="UP001589758"/>
    </source>
</evidence>
<gene>
    <name evidence="1" type="primary">cmoM</name>
    <name evidence="3" type="ORF">ACFFIT_09850</name>
</gene>
<dbReference type="HAMAP" id="MF_02057">
    <property type="entry name" value="tRNA_methyltr_CmoM"/>
    <property type="match status" value="1"/>
</dbReference>
<dbReference type="Gene3D" id="3.40.50.150">
    <property type="entry name" value="Vaccinia Virus protein VP39"/>
    <property type="match status" value="1"/>
</dbReference>
<dbReference type="GO" id="GO:0032259">
    <property type="term" value="P:methylation"/>
    <property type="evidence" value="ECO:0007669"/>
    <property type="project" value="UniProtKB-KW"/>
</dbReference>
<dbReference type="InterPro" id="IPR029063">
    <property type="entry name" value="SAM-dependent_MTases_sf"/>
</dbReference>
<feature type="binding site" evidence="1">
    <location>
        <begin position="130"/>
        <end position="131"/>
    </location>
    <ligand>
        <name>S-adenosyl-L-methionine</name>
        <dbReference type="ChEBI" id="CHEBI:59789"/>
    </ligand>
</feature>
<protein>
    <recommendedName>
        <fullName evidence="1">tRNA 5-carboxymethoxyuridine methyltransferase</fullName>
        <ecNumber evidence="1">2.1.1.-</ecNumber>
    </recommendedName>
    <alternativeName>
        <fullName evidence="1">cmo5U methyltransferase</fullName>
    </alternativeName>
</protein>
<keyword evidence="1" id="KW-0949">S-adenosyl-L-methionine</keyword>
<reference evidence="3 4" key="1">
    <citation type="submission" date="2024-09" db="EMBL/GenBank/DDBJ databases">
        <authorList>
            <person name="Sun Q."/>
            <person name="Mori K."/>
        </authorList>
    </citation>
    <scope>NUCLEOTIDE SEQUENCE [LARGE SCALE GENOMIC DNA]</scope>
    <source>
        <strain evidence="3 4">CCM 8545</strain>
    </source>
</reference>
<feature type="binding site" evidence="1">
    <location>
        <begin position="80"/>
        <end position="81"/>
    </location>
    <ligand>
        <name>S-adenosyl-L-methionine</name>
        <dbReference type="ChEBI" id="CHEBI:59789"/>
    </ligand>
</feature>
<evidence type="ECO:0000256" key="1">
    <source>
        <dbReference type="HAMAP-Rule" id="MF_02057"/>
    </source>
</evidence>
<name>A0ABV6CBL6_9GAMM</name>
<keyword evidence="1 3" id="KW-0489">Methyltransferase</keyword>
<proteinExistence type="inferred from homology"/>
<comment type="function">
    <text evidence="1">Catalyzes the methylation of 5-carboxymethoxyuridine (cmo5U) to form 5-methoxycarbonylmethoxyuridine (mcmo5U) at position 34 in tRNAs.</text>
</comment>
<comment type="caution">
    <text evidence="3">The sequence shown here is derived from an EMBL/GenBank/DDBJ whole genome shotgun (WGS) entry which is preliminary data.</text>
</comment>
<dbReference type="InterPro" id="IPR013216">
    <property type="entry name" value="Methyltransf_11"/>
</dbReference>
<keyword evidence="1" id="KW-0819">tRNA processing</keyword>
<dbReference type="Proteomes" id="UP001589758">
    <property type="component" value="Unassembled WGS sequence"/>
</dbReference>
<sequence length="291" mass="33159">MQSNDKELSDFSAPSILSASTDYDRNFDDLAHRFCKNIYGTTKGAIRQSIVNEDLSLWYDSDRAQNIIEKKGYLHVVEAGGGDGRNAINWALMGHKVTFCDISHEMIKIAEQKAQEAGVGDKIDFLHLEAQSIGHHLSEKADLLVCHAVLEWIAKPAPFIESLYDILSDDGSMSLMFYNADAAFFRNAIMGNFKALLKGEVKRVEHSLVPLYPLSLSQVEKMLDESGFDIFHKTGVRVFHDYLHFPKQRETEFEALLALERRYCREIPYVQLGRYIHLMAESKKNKSYSKK</sequence>
<dbReference type="GO" id="GO:0008168">
    <property type="term" value="F:methyltransferase activity"/>
    <property type="evidence" value="ECO:0007669"/>
    <property type="project" value="UniProtKB-KW"/>
</dbReference>
<keyword evidence="1" id="KW-0808">Transferase</keyword>
<feature type="domain" description="Methyltransferase type 11" evidence="2">
    <location>
        <begin position="78"/>
        <end position="173"/>
    </location>
</feature>
<evidence type="ECO:0000313" key="3">
    <source>
        <dbReference type="EMBL" id="MFC0180378.1"/>
    </source>
</evidence>
<dbReference type="RefSeq" id="WP_385877488.1">
    <property type="nucleotide sequence ID" value="NZ_JBHLXE010000100.1"/>
</dbReference>
<dbReference type="PANTHER" id="PTHR43861">
    <property type="entry name" value="TRANS-ACONITATE 2-METHYLTRANSFERASE-RELATED"/>
    <property type="match status" value="1"/>
</dbReference>
<accession>A0ABV6CBL6</accession>
<dbReference type="CDD" id="cd02440">
    <property type="entry name" value="AdoMet_MTases"/>
    <property type="match status" value="1"/>
</dbReference>
<dbReference type="Pfam" id="PF08241">
    <property type="entry name" value="Methyltransf_11"/>
    <property type="match status" value="1"/>
</dbReference>
<feature type="binding site" evidence="1">
    <location>
        <position position="101"/>
    </location>
    <ligand>
        <name>S-adenosyl-L-methionine</name>
        <dbReference type="ChEBI" id="CHEBI:59789"/>
    </ligand>
</feature>
<keyword evidence="4" id="KW-1185">Reference proteome</keyword>
<dbReference type="SUPFAM" id="SSF53335">
    <property type="entry name" value="S-adenosyl-L-methionine-dependent methyltransferases"/>
    <property type="match status" value="1"/>
</dbReference>
<dbReference type="EC" id="2.1.1.-" evidence="1"/>
<evidence type="ECO:0000259" key="2">
    <source>
        <dbReference type="Pfam" id="PF08241"/>
    </source>
</evidence>
<dbReference type="InterPro" id="IPR033664">
    <property type="entry name" value="Cmo5U_methylTrfase"/>
</dbReference>
<comment type="catalytic activity">
    <reaction evidence="1">
        <text>5-carboxymethoxyuridine(34) in tRNA + S-adenosyl-L-methionine = 5-methoxycarbonylmethoxyuridine(34) in tRNA + S-adenosyl-L-homocysteine</text>
        <dbReference type="Rhea" id="RHEA:54080"/>
        <dbReference type="Rhea" id="RHEA-COMP:13383"/>
        <dbReference type="Rhea" id="RHEA-COMP:13781"/>
        <dbReference type="ChEBI" id="CHEBI:57856"/>
        <dbReference type="ChEBI" id="CHEBI:59789"/>
        <dbReference type="ChEBI" id="CHEBI:136879"/>
        <dbReference type="ChEBI" id="CHEBI:138053"/>
    </reaction>
</comment>
<feature type="binding site" evidence="1">
    <location>
        <position position="147"/>
    </location>
    <ligand>
        <name>S-adenosyl-L-methionine</name>
        <dbReference type="ChEBI" id="CHEBI:59789"/>
    </ligand>
</feature>
<organism evidence="3 4">
    <name type="scientific">Thorsellia kenyensis</name>
    <dbReference type="NCBI Taxonomy" id="1549888"/>
    <lineage>
        <taxon>Bacteria</taxon>
        <taxon>Pseudomonadati</taxon>
        <taxon>Pseudomonadota</taxon>
        <taxon>Gammaproteobacteria</taxon>
        <taxon>Enterobacterales</taxon>
        <taxon>Thorselliaceae</taxon>
        <taxon>Thorsellia</taxon>
    </lineage>
</organism>